<dbReference type="InterPro" id="IPR001434">
    <property type="entry name" value="OmcB-like_DUF11"/>
</dbReference>
<dbReference type="InterPro" id="IPR047589">
    <property type="entry name" value="DUF11_rpt"/>
</dbReference>
<dbReference type="EMBL" id="WRXO01000002">
    <property type="protein sequence ID" value="MVT41301.1"/>
    <property type="molecule type" value="Genomic_DNA"/>
</dbReference>
<protein>
    <submittedName>
        <fullName evidence="3">Tandem-95 repeat protein</fullName>
    </submittedName>
</protein>
<feature type="chain" id="PRO_5026905252" evidence="1">
    <location>
        <begin position="23"/>
        <end position="1255"/>
    </location>
</feature>
<dbReference type="NCBIfam" id="TIGR04131">
    <property type="entry name" value="Bac_Flav_CTERM"/>
    <property type="match status" value="1"/>
</dbReference>
<evidence type="ECO:0000313" key="4">
    <source>
        <dbReference type="Proteomes" id="UP000468388"/>
    </source>
</evidence>
<name>A0A6N8J9N7_9BACT</name>
<evidence type="ECO:0000256" key="1">
    <source>
        <dbReference type="SAM" id="SignalP"/>
    </source>
</evidence>
<dbReference type="OrthoDB" id="9816593at2"/>
<organism evidence="3 4">
    <name type="scientific">Chitinophaga oryziterrae</name>
    <dbReference type="NCBI Taxonomy" id="1031224"/>
    <lineage>
        <taxon>Bacteria</taxon>
        <taxon>Pseudomonadati</taxon>
        <taxon>Bacteroidota</taxon>
        <taxon>Chitinophagia</taxon>
        <taxon>Chitinophagales</taxon>
        <taxon>Chitinophagaceae</taxon>
        <taxon>Chitinophaga</taxon>
    </lineage>
</organism>
<dbReference type="Pfam" id="PF17963">
    <property type="entry name" value="Big_9"/>
    <property type="match status" value="4"/>
</dbReference>
<keyword evidence="1" id="KW-0732">Signal</keyword>
<accession>A0A6N8J9N7</accession>
<sequence length="1255" mass="128884">MNKFYKTALTLLCLFACLNSYADGSKDLYPSGATGDRAFLMSSTNAISAGWPFTSLGTHYVFVNPGETVAAASSAQGIGQGQIRFTAPDGTVYTSTIGSATGQIADRAAELLGPVAGYTPFTQVAGSSQGGLWKVELLPSGDLTQNTSNGATVAANANWTQNSTNAIAAWDISVISAASALIPGRVYATVMNMYVTNGSYYGKLFVQTSDGYTYKVNNNGQAGIGFVFFVNNKGITTGTGDAAPPSYKSLNATASIPTKDPRTMDGAQSITQKIFYTTPAADLPQSASLPGGSSTWLKVPKVIPTVSSISIDGVEGTTGQVSSKGAYIKFDANQAGTFRVTLTGSGSFVTRTIVGSAVAGSNSLFWDGKDGAGTAPSLGTASVTANIQLQGAEVHFPFIDVEYNPNGTILEQLNDDGSVKSDVVYWDDSGFAGGTGASSPQFNGNSGSGISSNTNGHKWSNNYGNNRTMDTWTYILGDMVSKSTTLSIRRSDLAVQSIAPSASATTVAAGQPISYTVSVINNGPSDASGAPFVFKVPAGFIISNVTFTTSCGTVNSPAIDGSGNYTALLDLPNGCVITFTVTGKAGAALGGSTINMEASIMRPNDVTDPDATNPDASVPPTDPHVECLNGTSTESCNNIKYNNSVTVTPSADIVTVKSLKNGSQTSFAPGDAVVYTIVVTNNGPSDATNVNITDVAPTGTTISSWTASVTTGTVTLPNTSGTGNLNEIIAALPDGAVVTYIITVQTPSSFSGSLSNTAAVTSSTPDPDPSCAACIAPSITAVPVTPPVATDDATTLNADNNVTIPVLNNDNAGTNPIVPSTLTIVTQPAHGTVTVNADGTVVYTPAAGYSGPDAFTYKVQDGAGNWSNVATVNVTVSATPPVATDDATTLTANSNVTIPVLNNDNAGTNPIVPSTLAIVTQPAHGTVTVNADGTVVYTPAAGYSGPDAFTYKVQDGAGNWSNVATVNVTVTAPAATPPVTTDDGTTLNANSNITIPVLNNDNAGTNPIVPSTLTIVTQPAHGTVTVNADGTVVYTPAAGYSGPDAFTYKVQDGAGNWSNVATVNVTVTAPAATPPVVTGDVTTLKAGENVTIPVLNNDTPGEGASPIVPSTLEIVDQPAHGTVTVNADGTVVYTPAAGYSGPDTFTYRVKDELGNWSNVAAVTVTVVPNNLDVPNVITPNGDGNNDKLVIKGLEKYSQNEIIIFNRWNNVLYKSRNYQGDWDGQGLNAGTYYYTLKVQESNGQWHTINGYVMLMR</sequence>
<comment type="caution">
    <text evidence="3">The sequence shown here is derived from an EMBL/GenBank/DDBJ whole genome shotgun (WGS) entry which is preliminary data.</text>
</comment>
<feature type="signal peptide" evidence="1">
    <location>
        <begin position="1"/>
        <end position="22"/>
    </location>
</feature>
<dbReference type="Gene3D" id="2.60.40.10">
    <property type="entry name" value="Immunoglobulins"/>
    <property type="match status" value="1"/>
</dbReference>
<dbReference type="RefSeq" id="WP_157299907.1">
    <property type="nucleotide sequence ID" value="NZ_BAAAZB010000007.1"/>
</dbReference>
<keyword evidence="4" id="KW-1185">Reference proteome</keyword>
<dbReference type="NCBIfam" id="NF012211">
    <property type="entry name" value="tand_rpt_95"/>
    <property type="match status" value="4"/>
</dbReference>
<dbReference type="Gene3D" id="2.60.40.2810">
    <property type="match status" value="3"/>
</dbReference>
<gene>
    <name evidence="3" type="ORF">GO495_11960</name>
</gene>
<dbReference type="Gene3D" id="2.60.40.3080">
    <property type="match status" value="1"/>
</dbReference>
<dbReference type="Pfam" id="PF13585">
    <property type="entry name" value="CHU_C"/>
    <property type="match status" value="1"/>
</dbReference>
<dbReference type="Gene3D" id="2.60.40.3440">
    <property type="match status" value="1"/>
</dbReference>
<dbReference type="InterPro" id="IPR013783">
    <property type="entry name" value="Ig-like_fold"/>
</dbReference>
<dbReference type="NCBIfam" id="TIGR01451">
    <property type="entry name" value="B_ant_repeat"/>
    <property type="match status" value="2"/>
</dbReference>
<dbReference type="Pfam" id="PF01345">
    <property type="entry name" value="DUF11"/>
    <property type="match status" value="2"/>
</dbReference>
<evidence type="ECO:0000259" key="2">
    <source>
        <dbReference type="Pfam" id="PF01345"/>
    </source>
</evidence>
<feature type="domain" description="DUF11" evidence="2">
    <location>
        <begin position="660"/>
        <end position="770"/>
    </location>
</feature>
<feature type="domain" description="DUF11" evidence="2">
    <location>
        <begin position="498"/>
        <end position="618"/>
    </location>
</feature>
<reference evidence="3 4" key="1">
    <citation type="submission" date="2019-12" db="EMBL/GenBank/DDBJ databases">
        <title>The draft genomic sequence of strain Chitinophaga oryziterrae JCM 16595.</title>
        <authorList>
            <person name="Zhang X."/>
        </authorList>
    </citation>
    <scope>NUCLEOTIDE SEQUENCE [LARGE SCALE GENOMIC DNA]</scope>
    <source>
        <strain evidence="3 4">JCM 16595</strain>
    </source>
</reference>
<dbReference type="Proteomes" id="UP000468388">
    <property type="component" value="Unassembled WGS sequence"/>
</dbReference>
<evidence type="ECO:0000313" key="3">
    <source>
        <dbReference type="EMBL" id="MVT41301.1"/>
    </source>
</evidence>
<proteinExistence type="predicted"/>
<dbReference type="AlphaFoldDB" id="A0A6N8J9N7"/>
<dbReference type="InterPro" id="IPR026341">
    <property type="entry name" value="T9SS_type_B"/>
</dbReference>